<evidence type="ECO:0000256" key="9">
    <source>
        <dbReference type="ARBA" id="ARBA00023295"/>
    </source>
</evidence>
<evidence type="ECO:0000256" key="8">
    <source>
        <dbReference type="ARBA" id="ARBA00023228"/>
    </source>
</evidence>
<evidence type="ECO:0000256" key="5">
    <source>
        <dbReference type="ARBA" id="ARBA00022729"/>
    </source>
</evidence>
<evidence type="ECO:0000259" key="12">
    <source>
        <dbReference type="Pfam" id="PF00703"/>
    </source>
</evidence>
<keyword evidence="16" id="KW-1185">Reference proteome</keyword>
<keyword evidence="6" id="KW-0378">Hydrolase</keyword>
<keyword evidence="5 11" id="KW-0732">Signal</keyword>
<proteinExistence type="inferred from homology"/>
<evidence type="ECO:0000259" key="14">
    <source>
        <dbReference type="Pfam" id="PF22666"/>
    </source>
</evidence>
<gene>
    <name evidence="15" type="ORF">OSB1V03_LOCUS3818</name>
</gene>
<sequence length="1173" mass="133383">MCTQIHQLVYISCLIGACFAGEHLSLNGNQWTTYCQNKSIKSSATVPGTIYTDLRASGHLAEELLSGYNDVNYRWVSWDNWTYERTFDVPAALLTKQVVNLVAEGVDTVSKIYVNDQLVGETVNQYVRYVFDVKKVVKSGQNTIRVAFESALTYSRRQHQWHHDKYHYDMIPQCFPKEYRGECHNQMIRKMPASFSWDWGPAFPTQGIWKPIGLEAYDRSVVRDITVETTTVKDSPTKWQLNTGVFIESAAAVTVKLTVHLDDRELIAGQEYALTPGADGTSKVKLIIPVDNVEQWWPNGVGKATQRLYALKVSAVFPDSPGEQSVQTRRIGFRTIEVIQTPVKPIGLTFYFQVNGQPFYAKGSNWIPADNLQERITRDYLRGLMQSARDANMNMMRVWGGGVYESDYLYELADEFGIMIWQDMMFACSLYPTDPAFLATVDQEVTQQMRRLQHHPSIAIWAGNNENEGFVRLGNKNETAIHKADYIELYITHIRRLILDHDMSRTFVGSSPSNGDEEVQEDWVSGHLADTRYGDVHYYTYDKPLWNWRQYPSGKFALIPADNLQERITREYLRGLMQSASDANMNMMRVWGGGVYESDYLYELADEFGHDVRLSLYPTDPAFLATVDQEVTQQLCRLQHHPSIAIWAGNNENEGYVRSGPKNETAIHKADYIELYITHIRRLILDHDMSRTFVGSSPSNGDEEVQEDWVSGHLADTRYGDVHYYTYDKPLWNWRQYPSGKFASEYGYISYPSVETLLTVLNETDLTFPIGAALEHRQHHPGGTKSIEKAIATYFKLPSKGGVDRFADLVYLSQVIQAMAMKVETEFYRRNRAIDPKTVIQAMAMKVETEFYRRNRAIDPKTGNGNTMGALYWQLNDIWPGTTWASIEYGGKWKILQSYAKQFFQNQLLTAYEDTNETLKVDLVRDDMEGEKVYDLYVGVYNWSSTKAVSEMYAKCKSEKGFSVATVWTQHIPDLLSKAKCDDRSECVIRVEAPHFKASSFLLLTEPKNALYVGVYNWSSTKAVSEMYAKCKSEKGFSVATVWTQHIPDLLSRAKCDDRSQCVIRVEAPHFKASSFLLLTEPKNAKLVAPNVKVVSVTATAVSHVFDITLSTEAVAPFVALDLKLGSGICGHFVDNGFFMFDETKTVQFVAKGDVNEKHIADSLTVKTVTDVV</sequence>
<evidence type="ECO:0000256" key="11">
    <source>
        <dbReference type="SAM" id="SignalP"/>
    </source>
</evidence>
<evidence type="ECO:0000256" key="3">
    <source>
        <dbReference type="ARBA" id="ARBA00007401"/>
    </source>
</evidence>
<feature type="non-terminal residue" evidence="15">
    <location>
        <position position="1"/>
    </location>
</feature>
<dbReference type="EMBL" id="CAJPIZ010001626">
    <property type="protein sequence ID" value="CAG2103792.1"/>
    <property type="molecule type" value="Genomic_DNA"/>
</dbReference>
<dbReference type="EMBL" id="OC856201">
    <property type="protein sequence ID" value="CAD7623362.1"/>
    <property type="molecule type" value="Genomic_DNA"/>
</dbReference>
<feature type="chain" id="PRO_5035680792" description="beta-mannosidase" evidence="11">
    <location>
        <begin position="21"/>
        <end position="1173"/>
    </location>
</feature>
<dbReference type="GO" id="GO:0006516">
    <property type="term" value="P:glycoprotein catabolic process"/>
    <property type="evidence" value="ECO:0007669"/>
    <property type="project" value="TreeGrafter"/>
</dbReference>
<feature type="domain" description="Beta-mannosidase-like galactose-binding" evidence="14">
    <location>
        <begin position="31"/>
        <end position="210"/>
    </location>
</feature>
<organism evidence="15">
    <name type="scientific">Medioppia subpectinata</name>
    <dbReference type="NCBI Taxonomy" id="1979941"/>
    <lineage>
        <taxon>Eukaryota</taxon>
        <taxon>Metazoa</taxon>
        <taxon>Ecdysozoa</taxon>
        <taxon>Arthropoda</taxon>
        <taxon>Chelicerata</taxon>
        <taxon>Arachnida</taxon>
        <taxon>Acari</taxon>
        <taxon>Acariformes</taxon>
        <taxon>Sarcoptiformes</taxon>
        <taxon>Oribatida</taxon>
        <taxon>Brachypylina</taxon>
        <taxon>Oppioidea</taxon>
        <taxon>Oppiidae</taxon>
        <taxon>Medioppia</taxon>
    </lineage>
</organism>
<dbReference type="AlphaFoldDB" id="A0A7R9PXB0"/>
<dbReference type="Pfam" id="PF22666">
    <property type="entry name" value="Glyco_hydro_2_N2"/>
    <property type="match status" value="1"/>
</dbReference>
<keyword evidence="7" id="KW-0325">Glycoprotein</keyword>
<dbReference type="SUPFAM" id="SSF49303">
    <property type="entry name" value="beta-Galactosidase/glucuronidase domain"/>
    <property type="match status" value="1"/>
</dbReference>
<dbReference type="FunFam" id="2.60.120.260:FF:000060">
    <property type="entry name" value="Probable beta-mannosidase"/>
    <property type="match status" value="1"/>
</dbReference>
<dbReference type="GO" id="GO:0004567">
    <property type="term" value="F:beta-mannosidase activity"/>
    <property type="evidence" value="ECO:0007669"/>
    <property type="project" value="UniProtKB-EC"/>
</dbReference>
<dbReference type="InterPro" id="IPR017853">
    <property type="entry name" value="GH"/>
</dbReference>
<dbReference type="InterPro" id="IPR006102">
    <property type="entry name" value="Ig-like_GH2"/>
</dbReference>
<evidence type="ECO:0000256" key="2">
    <source>
        <dbReference type="ARBA" id="ARBA00004371"/>
    </source>
</evidence>
<dbReference type="Gene3D" id="3.20.20.80">
    <property type="entry name" value="Glycosidases"/>
    <property type="match status" value="3"/>
</dbReference>
<dbReference type="InterPro" id="IPR050887">
    <property type="entry name" value="Beta-mannosidase_GH2"/>
</dbReference>
<accession>A0A7R9PXB0</accession>
<evidence type="ECO:0000256" key="4">
    <source>
        <dbReference type="ARBA" id="ARBA00012754"/>
    </source>
</evidence>
<evidence type="ECO:0000256" key="10">
    <source>
        <dbReference type="ARBA" id="ARBA00033445"/>
    </source>
</evidence>
<feature type="domain" description="Glycoside hydrolase family 2 immunoglobulin-like beta-sandwich" evidence="12">
    <location>
        <begin position="222"/>
        <end position="334"/>
    </location>
</feature>
<evidence type="ECO:0000313" key="16">
    <source>
        <dbReference type="Proteomes" id="UP000759131"/>
    </source>
</evidence>
<feature type="signal peptide" evidence="11">
    <location>
        <begin position="1"/>
        <end position="20"/>
    </location>
</feature>
<dbReference type="InterPro" id="IPR013783">
    <property type="entry name" value="Ig-like_fold"/>
</dbReference>
<feature type="domain" description="Beta-mannosidase Ig-fold" evidence="13">
    <location>
        <begin position="1090"/>
        <end position="1171"/>
    </location>
</feature>
<dbReference type="EC" id="3.2.1.25" evidence="4"/>
<comment type="catalytic activity">
    <reaction evidence="1">
        <text>Hydrolysis of terminal, non-reducing beta-D-mannose residues in beta-D-mannosides.</text>
        <dbReference type="EC" id="3.2.1.25"/>
    </reaction>
</comment>
<dbReference type="SUPFAM" id="SSF49785">
    <property type="entry name" value="Galactose-binding domain-like"/>
    <property type="match status" value="1"/>
</dbReference>
<evidence type="ECO:0000256" key="6">
    <source>
        <dbReference type="ARBA" id="ARBA00022801"/>
    </source>
</evidence>
<dbReference type="InterPro" id="IPR008979">
    <property type="entry name" value="Galactose-bd-like_sf"/>
</dbReference>
<dbReference type="OrthoDB" id="2866996at2759"/>
<evidence type="ECO:0000256" key="7">
    <source>
        <dbReference type="ARBA" id="ARBA00023180"/>
    </source>
</evidence>
<dbReference type="InterPro" id="IPR054593">
    <property type="entry name" value="Beta-mannosidase-like_N2"/>
</dbReference>
<dbReference type="PANTHER" id="PTHR43730:SF1">
    <property type="entry name" value="BETA-MANNOSIDASE"/>
    <property type="match status" value="1"/>
</dbReference>
<reference evidence="15" key="1">
    <citation type="submission" date="2020-11" db="EMBL/GenBank/DDBJ databases">
        <authorList>
            <person name="Tran Van P."/>
        </authorList>
    </citation>
    <scope>NUCLEOTIDE SEQUENCE</scope>
</reference>
<dbReference type="Proteomes" id="UP000759131">
    <property type="component" value="Unassembled WGS sequence"/>
</dbReference>
<name>A0A7R9PXB0_9ACAR</name>
<evidence type="ECO:0000313" key="15">
    <source>
        <dbReference type="EMBL" id="CAD7623362.1"/>
    </source>
</evidence>
<comment type="subcellular location">
    <subcellularLocation>
        <location evidence="2">Lysosome</location>
    </subcellularLocation>
</comment>
<protein>
    <recommendedName>
        <fullName evidence="4">beta-mannosidase</fullName>
        <ecNumber evidence="4">3.2.1.25</ecNumber>
    </recommendedName>
    <alternativeName>
        <fullName evidence="10">Mannanase</fullName>
    </alternativeName>
</protein>
<dbReference type="GO" id="GO:0005975">
    <property type="term" value="P:carbohydrate metabolic process"/>
    <property type="evidence" value="ECO:0007669"/>
    <property type="project" value="InterPro"/>
</dbReference>
<dbReference type="Gene3D" id="2.60.40.10">
    <property type="entry name" value="Immunoglobulins"/>
    <property type="match status" value="2"/>
</dbReference>
<dbReference type="Pfam" id="PF17753">
    <property type="entry name" value="Ig_mannosidase"/>
    <property type="match status" value="1"/>
</dbReference>
<evidence type="ECO:0000256" key="1">
    <source>
        <dbReference type="ARBA" id="ARBA00000829"/>
    </source>
</evidence>
<dbReference type="InterPro" id="IPR036156">
    <property type="entry name" value="Beta-gal/glucu_dom_sf"/>
</dbReference>
<comment type="similarity">
    <text evidence="3">Belongs to the glycosyl hydrolase 2 family.</text>
</comment>
<evidence type="ECO:0000259" key="13">
    <source>
        <dbReference type="Pfam" id="PF17753"/>
    </source>
</evidence>
<keyword evidence="9" id="KW-0326">Glycosidase</keyword>
<dbReference type="PANTHER" id="PTHR43730">
    <property type="entry name" value="BETA-MANNOSIDASE"/>
    <property type="match status" value="1"/>
</dbReference>
<dbReference type="GO" id="GO:0005764">
    <property type="term" value="C:lysosome"/>
    <property type="evidence" value="ECO:0007669"/>
    <property type="project" value="UniProtKB-SubCell"/>
</dbReference>
<dbReference type="InterPro" id="IPR041625">
    <property type="entry name" value="Beta-mannosidase_Ig"/>
</dbReference>
<keyword evidence="8" id="KW-0458">Lysosome</keyword>
<dbReference type="Gene3D" id="2.60.120.260">
    <property type="entry name" value="Galactose-binding domain-like"/>
    <property type="match status" value="1"/>
</dbReference>
<dbReference type="Pfam" id="PF00703">
    <property type="entry name" value="Glyco_hydro_2"/>
    <property type="match status" value="1"/>
</dbReference>
<dbReference type="SUPFAM" id="SSF51445">
    <property type="entry name" value="(Trans)glycosidases"/>
    <property type="match status" value="2"/>
</dbReference>